<dbReference type="Pfam" id="PF24068">
    <property type="entry name" value="TPD1_C"/>
    <property type="match status" value="1"/>
</dbReference>
<keyword evidence="3" id="KW-1185">Reference proteome</keyword>
<evidence type="ECO:0000313" key="2">
    <source>
        <dbReference type="EMBL" id="KAK9683561.1"/>
    </source>
</evidence>
<proteinExistence type="predicted"/>
<keyword evidence="1" id="KW-0732">Signal</keyword>
<evidence type="ECO:0000313" key="3">
    <source>
        <dbReference type="Proteomes" id="UP001443914"/>
    </source>
</evidence>
<dbReference type="InterPro" id="IPR040361">
    <property type="entry name" value="TPD1"/>
</dbReference>
<protein>
    <submittedName>
        <fullName evidence="2">Uncharacterized protein</fullName>
    </submittedName>
</protein>
<reference evidence="2" key="1">
    <citation type="submission" date="2024-03" db="EMBL/GenBank/DDBJ databases">
        <title>WGS assembly of Saponaria officinalis var. Norfolk2.</title>
        <authorList>
            <person name="Jenkins J."/>
            <person name="Shu S."/>
            <person name="Grimwood J."/>
            <person name="Barry K."/>
            <person name="Goodstein D."/>
            <person name="Schmutz J."/>
            <person name="Leebens-Mack J."/>
            <person name="Osbourn A."/>
        </authorList>
    </citation>
    <scope>NUCLEOTIDE SEQUENCE [LARGE SCALE GENOMIC DNA]</scope>
    <source>
        <strain evidence="2">JIC</strain>
    </source>
</reference>
<dbReference type="AlphaFoldDB" id="A0AAW1I3H4"/>
<dbReference type="PANTHER" id="PTHR33184">
    <property type="entry name" value="PROTEIN TAPETUM DETERMINANT 1-LIKE-RELATED"/>
    <property type="match status" value="1"/>
</dbReference>
<comment type="caution">
    <text evidence="2">The sequence shown here is derived from an EMBL/GenBank/DDBJ whole genome shotgun (WGS) entry which is preliminary data.</text>
</comment>
<dbReference type="Proteomes" id="UP001443914">
    <property type="component" value="Unassembled WGS sequence"/>
</dbReference>
<gene>
    <name evidence="2" type="ORF">RND81_10G149800</name>
</gene>
<name>A0AAW1I3H4_SAPOF</name>
<sequence length="96" mass="10715">MDMSIHQSKLNSDKSKRQLWNVTITNNCYCSQMNVRIDADGFRTTTRLDPAIIMISKGQGLVNGGQPIYPYTSLGFTYACRVPSHLKLISSQVVCS</sequence>
<dbReference type="GO" id="GO:0001709">
    <property type="term" value="P:cell fate determination"/>
    <property type="evidence" value="ECO:0007669"/>
    <property type="project" value="TreeGrafter"/>
</dbReference>
<accession>A0AAW1I3H4</accession>
<organism evidence="2 3">
    <name type="scientific">Saponaria officinalis</name>
    <name type="common">Common soapwort</name>
    <name type="synonym">Lychnis saponaria</name>
    <dbReference type="NCBI Taxonomy" id="3572"/>
    <lineage>
        <taxon>Eukaryota</taxon>
        <taxon>Viridiplantae</taxon>
        <taxon>Streptophyta</taxon>
        <taxon>Embryophyta</taxon>
        <taxon>Tracheophyta</taxon>
        <taxon>Spermatophyta</taxon>
        <taxon>Magnoliopsida</taxon>
        <taxon>eudicotyledons</taxon>
        <taxon>Gunneridae</taxon>
        <taxon>Pentapetalae</taxon>
        <taxon>Caryophyllales</taxon>
        <taxon>Caryophyllaceae</taxon>
        <taxon>Caryophylleae</taxon>
        <taxon>Saponaria</taxon>
    </lineage>
</organism>
<dbReference type="PANTHER" id="PTHR33184:SF72">
    <property type="entry name" value="BETA-1,3-N-ACETYLGLUCOSAMINYLTRANSFERASE FAMILY PROTEIN"/>
    <property type="match status" value="1"/>
</dbReference>
<dbReference type="EMBL" id="JBDFQZ010000010">
    <property type="protein sequence ID" value="KAK9683561.1"/>
    <property type="molecule type" value="Genomic_DNA"/>
</dbReference>
<evidence type="ECO:0000256" key="1">
    <source>
        <dbReference type="ARBA" id="ARBA00022729"/>
    </source>
</evidence>